<comment type="caution">
    <text evidence="1">The sequence shown here is derived from an EMBL/GenBank/DDBJ whole genome shotgun (WGS) entry which is preliminary data.</text>
</comment>
<protein>
    <submittedName>
        <fullName evidence="1">Uncharacterized protein</fullName>
    </submittedName>
</protein>
<dbReference type="AlphaFoldDB" id="A0AAN7N8U4"/>
<keyword evidence="2" id="KW-1185">Reference proteome</keyword>
<accession>A0AAN7N8U4</accession>
<reference evidence="1 2" key="1">
    <citation type="journal article" date="2023" name="J. Hered.">
        <title>Chromosome-level genome of the wood stork (Mycteria americana) provides insight into avian chromosome evolution.</title>
        <authorList>
            <person name="Flamio R. Jr."/>
            <person name="Ramstad K.M."/>
        </authorList>
    </citation>
    <scope>NUCLEOTIDE SEQUENCE [LARGE SCALE GENOMIC DNA]</scope>
    <source>
        <strain evidence="1">JAX WOST 10</strain>
    </source>
</reference>
<dbReference type="Proteomes" id="UP001333110">
    <property type="component" value="Unassembled WGS sequence"/>
</dbReference>
<gene>
    <name evidence="1" type="ORF">QYF61_008792</name>
</gene>
<proteinExistence type="predicted"/>
<dbReference type="EMBL" id="JAUNZN010000018">
    <property type="protein sequence ID" value="KAK4810820.1"/>
    <property type="molecule type" value="Genomic_DNA"/>
</dbReference>
<evidence type="ECO:0000313" key="1">
    <source>
        <dbReference type="EMBL" id="KAK4810820.1"/>
    </source>
</evidence>
<name>A0AAN7N8U4_MYCAM</name>
<evidence type="ECO:0000313" key="2">
    <source>
        <dbReference type="Proteomes" id="UP001333110"/>
    </source>
</evidence>
<sequence length="114" mass="12964">MRRRRSMAPEQIFPAAHGGPTLEQIDISQRNCGPLRTHARADFPDRTAVHEEPTTLEQIFLMDCSPSRTHAGAEERCEKEGAAENDCYMLTITPHPSSLLCRLGRERNLEEKNY</sequence>
<organism evidence="1 2">
    <name type="scientific">Mycteria americana</name>
    <name type="common">Wood stork</name>
    <dbReference type="NCBI Taxonomy" id="33587"/>
    <lineage>
        <taxon>Eukaryota</taxon>
        <taxon>Metazoa</taxon>
        <taxon>Chordata</taxon>
        <taxon>Craniata</taxon>
        <taxon>Vertebrata</taxon>
        <taxon>Euteleostomi</taxon>
        <taxon>Archelosauria</taxon>
        <taxon>Archosauria</taxon>
        <taxon>Dinosauria</taxon>
        <taxon>Saurischia</taxon>
        <taxon>Theropoda</taxon>
        <taxon>Coelurosauria</taxon>
        <taxon>Aves</taxon>
        <taxon>Neognathae</taxon>
        <taxon>Neoaves</taxon>
        <taxon>Aequornithes</taxon>
        <taxon>Ciconiiformes</taxon>
        <taxon>Ciconiidae</taxon>
        <taxon>Mycteria</taxon>
    </lineage>
</organism>